<proteinExistence type="predicted"/>
<accession>A0ABN8X694</accession>
<organism evidence="3 4">
    <name type="scientific">Methylocaldum szegediense</name>
    <dbReference type="NCBI Taxonomy" id="73780"/>
    <lineage>
        <taxon>Bacteria</taxon>
        <taxon>Pseudomonadati</taxon>
        <taxon>Pseudomonadota</taxon>
        <taxon>Gammaproteobacteria</taxon>
        <taxon>Methylococcales</taxon>
        <taxon>Methylococcaceae</taxon>
        <taxon>Methylocaldum</taxon>
    </lineage>
</organism>
<keyword evidence="4" id="KW-1185">Reference proteome</keyword>
<feature type="domain" description="Peptidase C39" evidence="2">
    <location>
        <begin position="48"/>
        <end position="184"/>
    </location>
</feature>
<protein>
    <submittedName>
        <fullName evidence="3">Peptidase C39 domain-containing protein</fullName>
    </submittedName>
</protein>
<dbReference type="PROSITE" id="PS50990">
    <property type="entry name" value="PEPTIDASE_C39"/>
    <property type="match status" value="1"/>
</dbReference>
<dbReference type="Pfam" id="PF03412">
    <property type="entry name" value="Peptidase_C39"/>
    <property type="match status" value="1"/>
</dbReference>
<reference evidence="3 4" key="1">
    <citation type="submission" date="2023-03" db="EMBL/GenBank/DDBJ databases">
        <authorList>
            <person name="Pearce D."/>
        </authorList>
    </citation>
    <scope>NUCLEOTIDE SEQUENCE [LARGE SCALE GENOMIC DNA]</scope>
    <source>
        <strain evidence="3">Msz</strain>
    </source>
</reference>
<sequence>MAKVSRLAMAILALCVVTDRAAFADPGKEPAPRRHTLKELRDQYVVKQQLDYSCGAAALATLLRYYYGEDTSEQEILTRLNAILANLTKEQWARKKRIGFSLLDLKKVAEEKGYRAAGFELKVEQLRQLVAPVLVYVHPFGYHHFAILRGIAGDRVYLADPGRGNLRMSLSHFKDEYGGVIFVLGRAGEESIVSYPLALGRPTDYPEPRLLDFAERADLLSRPTTDLTVRTLPSLYPPFR</sequence>
<dbReference type="Proteomes" id="UP001162030">
    <property type="component" value="Chromosome"/>
</dbReference>
<feature type="signal peptide" evidence="1">
    <location>
        <begin position="1"/>
        <end position="24"/>
    </location>
</feature>
<evidence type="ECO:0000313" key="4">
    <source>
        <dbReference type="Proteomes" id="UP001162030"/>
    </source>
</evidence>
<dbReference type="Gene3D" id="3.90.70.10">
    <property type="entry name" value="Cysteine proteinases"/>
    <property type="match status" value="1"/>
</dbReference>
<evidence type="ECO:0000256" key="1">
    <source>
        <dbReference type="SAM" id="SignalP"/>
    </source>
</evidence>
<evidence type="ECO:0000259" key="2">
    <source>
        <dbReference type="PROSITE" id="PS50990"/>
    </source>
</evidence>
<dbReference type="InterPro" id="IPR005074">
    <property type="entry name" value="Peptidase_C39"/>
</dbReference>
<gene>
    <name evidence="3" type="ORF">MSZNOR_2470</name>
</gene>
<dbReference type="RefSeq" id="WP_051331972.1">
    <property type="nucleotide sequence ID" value="NZ_OX458333.1"/>
</dbReference>
<dbReference type="EMBL" id="OX458333">
    <property type="protein sequence ID" value="CAI8848946.1"/>
    <property type="molecule type" value="Genomic_DNA"/>
</dbReference>
<feature type="chain" id="PRO_5046687892" evidence="1">
    <location>
        <begin position="25"/>
        <end position="240"/>
    </location>
</feature>
<keyword evidence="1" id="KW-0732">Signal</keyword>
<name>A0ABN8X694_9GAMM</name>
<dbReference type="CDD" id="cd02423">
    <property type="entry name" value="Peptidase_C39G"/>
    <property type="match status" value="1"/>
</dbReference>
<evidence type="ECO:0000313" key="3">
    <source>
        <dbReference type="EMBL" id="CAI8848946.1"/>
    </source>
</evidence>